<feature type="region of interest" description="Disordered" evidence="1">
    <location>
        <begin position="27"/>
        <end position="60"/>
    </location>
</feature>
<dbReference type="EMBL" id="LGKG01000196">
    <property type="protein sequence ID" value="KPC58973.1"/>
    <property type="molecule type" value="Genomic_DNA"/>
</dbReference>
<name>A0A0N0XS77_9ACTN</name>
<reference evidence="3" key="1">
    <citation type="submission" date="2015-07" db="EMBL/GenBank/DDBJ databases">
        <authorList>
            <person name="Ju K.-S."/>
            <person name="Doroghazi J.R."/>
            <person name="Metcalf W.W."/>
        </authorList>
    </citation>
    <scope>NUCLEOTIDE SEQUENCE [LARGE SCALE GENOMIC DNA]</scope>
    <source>
        <strain evidence="3">NRRL ISP-5002</strain>
    </source>
</reference>
<gene>
    <name evidence="2" type="ORF">ADL29_38090</name>
</gene>
<evidence type="ECO:0000313" key="3">
    <source>
        <dbReference type="Proteomes" id="UP000037982"/>
    </source>
</evidence>
<proteinExistence type="predicted"/>
<sequence length="60" mass="6034">MALWNGGGDPFITALLPVGASVGSIGPSLTESGGPGPGITGTAHDQVTRAVEGWPKYPMR</sequence>
<dbReference type="AlphaFoldDB" id="A0A0N0XS77"/>
<evidence type="ECO:0000313" key="2">
    <source>
        <dbReference type="EMBL" id="KPC58973.1"/>
    </source>
</evidence>
<evidence type="ECO:0000256" key="1">
    <source>
        <dbReference type="SAM" id="MobiDB-lite"/>
    </source>
</evidence>
<protein>
    <submittedName>
        <fullName evidence="2">Uncharacterized protein</fullName>
    </submittedName>
</protein>
<organism evidence="2 3">
    <name type="scientific">Streptomyces chattanoogensis</name>
    <dbReference type="NCBI Taxonomy" id="66876"/>
    <lineage>
        <taxon>Bacteria</taxon>
        <taxon>Bacillati</taxon>
        <taxon>Actinomycetota</taxon>
        <taxon>Actinomycetes</taxon>
        <taxon>Kitasatosporales</taxon>
        <taxon>Streptomycetaceae</taxon>
        <taxon>Streptomyces</taxon>
    </lineage>
</organism>
<dbReference type="Proteomes" id="UP000037982">
    <property type="component" value="Unassembled WGS sequence"/>
</dbReference>
<accession>A0A0N0XS77</accession>
<keyword evidence="3" id="KW-1185">Reference proteome</keyword>
<comment type="caution">
    <text evidence="2">The sequence shown here is derived from an EMBL/GenBank/DDBJ whole genome shotgun (WGS) entry which is preliminary data.</text>
</comment>